<reference evidence="1" key="1">
    <citation type="submission" date="2018-05" db="EMBL/GenBank/DDBJ databases">
        <title>Draft genome of Mucuna pruriens seed.</title>
        <authorList>
            <person name="Nnadi N.E."/>
            <person name="Vos R."/>
            <person name="Hasami M.H."/>
            <person name="Devisetty U.K."/>
            <person name="Aguiy J.C."/>
        </authorList>
    </citation>
    <scope>NUCLEOTIDE SEQUENCE [LARGE SCALE GENOMIC DNA]</scope>
    <source>
        <strain evidence="1">JCA_2017</strain>
    </source>
</reference>
<feature type="non-terminal residue" evidence="1">
    <location>
        <position position="1"/>
    </location>
</feature>
<evidence type="ECO:0000313" key="1">
    <source>
        <dbReference type="EMBL" id="RDX74316.1"/>
    </source>
</evidence>
<organism evidence="1 2">
    <name type="scientific">Mucuna pruriens</name>
    <name type="common">Velvet bean</name>
    <name type="synonym">Dolichos pruriens</name>
    <dbReference type="NCBI Taxonomy" id="157652"/>
    <lineage>
        <taxon>Eukaryota</taxon>
        <taxon>Viridiplantae</taxon>
        <taxon>Streptophyta</taxon>
        <taxon>Embryophyta</taxon>
        <taxon>Tracheophyta</taxon>
        <taxon>Spermatophyta</taxon>
        <taxon>Magnoliopsida</taxon>
        <taxon>eudicotyledons</taxon>
        <taxon>Gunneridae</taxon>
        <taxon>Pentapetalae</taxon>
        <taxon>rosids</taxon>
        <taxon>fabids</taxon>
        <taxon>Fabales</taxon>
        <taxon>Fabaceae</taxon>
        <taxon>Papilionoideae</taxon>
        <taxon>50 kb inversion clade</taxon>
        <taxon>NPAAA clade</taxon>
        <taxon>indigoferoid/millettioid clade</taxon>
        <taxon>Phaseoleae</taxon>
        <taxon>Mucuna</taxon>
    </lineage>
</organism>
<dbReference type="AlphaFoldDB" id="A0A371F7Q4"/>
<dbReference type="Proteomes" id="UP000257109">
    <property type="component" value="Unassembled WGS sequence"/>
</dbReference>
<name>A0A371F7Q4_MUCPR</name>
<accession>A0A371F7Q4</accession>
<keyword evidence="2" id="KW-1185">Reference proteome</keyword>
<gene>
    <name evidence="1" type="ORF">CR513_45963</name>
</gene>
<sequence>MGVDGIFDPHHTHAELEDDAGATFCVVMHTPEQDTSYNKSKHKDLYGLNIRLLDQFLGNSDSENPIL</sequence>
<evidence type="ECO:0000313" key="2">
    <source>
        <dbReference type="Proteomes" id="UP000257109"/>
    </source>
</evidence>
<proteinExistence type="predicted"/>
<dbReference type="EMBL" id="QJKJ01010218">
    <property type="protein sequence ID" value="RDX74316.1"/>
    <property type="molecule type" value="Genomic_DNA"/>
</dbReference>
<protein>
    <submittedName>
        <fullName evidence="1">Uncharacterized protein</fullName>
    </submittedName>
</protein>
<comment type="caution">
    <text evidence="1">The sequence shown here is derived from an EMBL/GenBank/DDBJ whole genome shotgun (WGS) entry which is preliminary data.</text>
</comment>